<evidence type="ECO:0000256" key="1">
    <source>
        <dbReference type="SAM" id="Phobius"/>
    </source>
</evidence>
<proteinExistence type="predicted"/>
<protein>
    <submittedName>
        <fullName evidence="2">Uncharacterized protein</fullName>
    </submittedName>
</protein>
<accession>A0A517T2G9</accession>
<feature type="transmembrane region" description="Helical" evidence="1">
    <location>
        <begin position="212"/>
        <end position="237"/>
    </location>
</feature>
<evidence type="ECO:0000313" key="2">
    <source>
        <dbReference type="EMBL" id="QDT62575.1"/>
    </source>
</evidence>
<keyword evidence="1" id="KW-1133">Transmembrane helix</keyword>
<feature type="transmembrane region" description="Helical" evidence="1">
    <location>
        <begin position="183"/>
        <end position="206"/>
    </location>
</feature>
<organism evidence="2 3">
    <name type="scientific">Stieleria bergensis</name>
    <dbReference type="NCBI Taxonomy" id="2528025"/>
    <lineage>
        <taxon>Bacteria</taxon>
        <taxon>Pseudomonadati</taxon>
        <taxon>Planctomycetota</taxon>
        <taxon>Planctomycetia</taxon>
        <taxon>Pirellulales</taxon>
        <taxon>Pirellulaceae</taxon>
        <taxon>Stieleria</taxon>
    </lineage>
</organism>
<keyword evidence="1" id="KW-0812">Transmembrane</keyword>
<evidence type="ECO:0000313" key="3">
    <source>
        <dbReference type="Proteomes" id="UP000315003"/>
    </source>
</evidence>
<feature type="transmembrane region" description="Helical" evidence="1">
    <location>
        <begin position="244"/>
        <end position="262"/>
    </location>
</feature>
<keyword evidence="1" id="KW-0472">Membrane</keyword>
<dbReference type="EMBL" id="CP036272">
    <property type="protein sequence ID" value="QDT62575.1"/>
    <property type="molecule type" value="Genomic_DNA"/>
</dbReference>
<gene>
    <name evidence="2" type="ORF">SV7mr_51250</name>
</gene>
<name>A0A517T2G9_9BACT</name>
<dbReference type="RefSeq" id="WP_145277416.1">
    <property type="nucleotide sequence ID" value="NZ_CP036272.1"/>
</dbReference>
<reference evidence="2 3" key="1">
    <citation type="submission" date="2019-02" db="EMBL/GenBank/DDBJ databases">
        <title>Deep-cultivation of Planctomycetes and their phenomic and genomic characterization uncovers novel biology.</title>
        <authorList>
            <person name="Wiegand S."/>
            <person name="Jogler M."/>
            <person name="Boedeker C."/>
            <person name="Pinto D."/>
            <person name="Vollmers J."/>
            <person name="Rivas-Marin E."/>
            <person name="Kohn T."/>
            <person name="Peeters S.H."/>
            <person name="Heuer A."/>
            <person name="Rast P."/>
            <person name="Oberbeckmann S."/>
            <person name="Bunk B."/>
            <person name="Jeske O."/>
            <person name="Meyerdierks A."/>
            <person name="Storesund J.E."/>
            <person name="Kallscheuer N."/>
            <person name="Luecker S."/>
            <person name="Lage O.M."/>
            <person name="Pohl T."/>
            <person name="Merkel B.J."/>
            <person name="Hornburger P."/>
            <person name="Mueller R.-W."/>
            <person name="Bruemmer F."/>
            <person name="Labrenz M."/>
            <person name="Spormann A.M."/>
            <person name="Op den Camp H."/>
            <person name="Overmann J."/>
            <person name="Amann R."/>
            <person name="Jetten M.S.M."/>
            <person name="Mascher T."/>
            <person name="Medema M.H."/>
            <person name="Devos D.P."/>
            <person name="Kaster A.-K."/>
            <person name="Ovreas L."/>
            <person name="Rohde M."/>
            <person name="Galperin M.Y."/>
            <person name="Jogler C."/>
        </authorList>
    </citation>
    <scope>NUCLEOTIDE SEQUENCE [LARGE SCALE GENOMIC DNA]</scope>
    <source>
        <strain evidence="2 3">SV_7m_r</strain>
    </source>
</reference>
<feature type="transmembrane region" description="Helical" evidence="1">
    <location>
        <begin position="268"/>
        <end position="296"/>
    </location>
</feature>
<dbReference type="Proteomes" id="UP000315003">
    <property type="component" value="Chromosome"/>
</dbReference>
<keyword evidence="3" id="KW-1185">Reference proteome</keyword>
<dbReference type="AlphaFoldDB" id="A0A517T2G9"/>
<sequence>MSTLTCSCGVALNVGGIAAGKSVRCPKCQQVLTVPGAAPAVVTASAVASPGSSGAVAEQKQKLKCPCGQILGVKASMAGKQVKCPYCQKLLQVPGAPAAQAVPRPAAAPASPTGFPSQGGGMFDNVPGPQPMASAAPFGNMPASGAAAPAGAGGYYNSPGMPMPASGAAMGGRAPRSRGGGGISPGVVIIVGLVVCVVASVLSFILPPLGLILGFLIFIGASCLSTVGSIWMLIVAFEDDTTEGLLVLFVPFYFFYYLIKTWDGSVPYIINALTFALLGLAISVFAAGFLGALVFAPN</sequence>